<dbReference type="SMART" id="SM00322">
    <property type="entry name" value="KH"/>
    <property type="match status" value="2"/>
</dbReference>
<name>A0AAN8ETK0_TRICO</name>
<evidence type="ECO:0000259" key="3">
    <source>
        <dbReference type="SMART" id="SM00322"/>
    </source>
</evidence>
<feature type="domain" description="K Homology" evidence="3">
    <location>
        <begin position="190"/>
        <end position="260"/>
    </location>
</feature>
<dbReference type="Gene3D" id="3.30.1370.10">
    <property type="entry name" value="K Homology domain, type 1"/>
    <property type="match status" value="2"/>
</dbReference>
<dbReference type="PANTHER" id="PTHR10288">
    <property type="entry name" value="KH DOMAIN CONTAINING RNA BINDING PROTEIN"/>
    <property type="match status" value="1"/>
</dbReference>
<dbReference type="InterPro" id="IPR036612">
    <property type="entry name" value="KH_dom_type_1_sf"/>
</dbReference>
<dbReference type="InterPro" id="IPR004087">
    <property type="entry name" value="KH_dom"/>
</dbReference>
<evidence type="ECO:0000256" key="1">
    <source>
        <dbReference type="ARBA" id="ARBA00022737"/>
    </source>
</evidence>
<dbReference type="PROSITE" id="PS50084">
    <property type="entry name" value="KH_TYPE_1"/>
    <property type="match status" value="2"/>
</dbReference>
<feature type="domain" description="K Homology" evidence="3">
    <location>
        <begin position="59"/>
        <end position="131"/>
    </location>
</feature>
<comment type="caution">
    <text evidence="4">The sequence shown here is derived from an EMBL/GenBank/DDBJ whole genome shotgun (WGS) entry which is preliminary data.</text>
</comment>
<dbReference type="AlphaFoldDB" id="A0AAN8ETK0"/>
<keyword evidence="2" id="KW-0694">RNA-binding</keyword>
<evidence type="ECO:0000313" key="4">
    <source>
        <dbReference type="EMBL" id="KAK5967896.1"/>
    </source>
</evidence>
<dbReference type="EMBL" id="WIXE01021961">
    <property type="protein sequence ID" value="KAK5967896.1"/>
    <property type="molecule type" value="Genomic_DNA"/>
</dbReference>
<sequence>MGFPLLSVFRQAEPHRSAVVPGQSYELASSQRCSYIRKYETFLRKRSPAIKRKRVDDVDNISVRLLLSPEEVGALLGPQGERIKTVKREHKCFVKINEETCAGSSDRICIIRGDVPNVISGVGALIRSIAEYRSSEVEWEHDVTRCSEKKNRRLAIRYESCSNHFESGKKDKQLPRNRDSRKGHVVRDIEFYSLCLCILLKHIGAVIGRKGHVVRDIEFYSLCKVQVGKEATTDCRRLIRITGTEENLDIAKMMVERVVNEYYISNLLSALHASSSQ</sequence>
<evidence type="ECO:0000313" key="5">
    <source>
        <dbReference type="Proteomes" id="UP001331761"/>
    </source>
</evidence>
<organism evidence="4 5">
    <name type="scientific">Trichostrongylus colubriformis</name>
    <name type="common">Black scour worm</name>
    <dbReference type="NCBI Taxonomy" id="6319"/>
    <lineage>
        <taxon>Eukaryota</taxon>
        <taxon>Metazoa</taxon>
        <taxon>Ecdysozoa</taxon>
        <taxon>Nematoda</taxon>
        <taxon>Chromadorea</taxon>
        <taxon>Rhabditida</taxon>
        <taxon>Rhabditina</taxon>
        <taxon>Rhabditomorpha</taxon>
        <taxon>Strongyloidea</taxon>
        <taxon>Trichostrongylidae</taxon>
        <taxon>Trichostrongylus</taxon>
    </lineage>
</organism>
<reference evidence="4 5" key="1">
    <citation type="submission" date="2019-10" db="EMBL/GenBank/DDBJ databases">
        <title>Assembly and Annotation for the nematode Trichostrongylus colubriformis.</title>
        <authorList>
            <person name="Martin J."/>
        </authorList>
    </citation>
    <scope>NUCLEOTIDE SEQUENCE [LARGE SCALE GENOMIC DNA]</scope>
    <source>
        <strain evidence="4">G859</strain>
        <tissue evidence="4">Whole worm</tissue>
    </source>
</reference>
<dbReference type="Pfam" id="PF00013">
    <property type="entry name" value="KH_1"/>
    <property type="match status" value="2"/>
</dbReference>
<dbReference type="SUPFAM" id="SSF54791">
    <property type="entry name" value="Eukaryotic type KH-domain (KH-domain type I)"/>
    <property type="match status" value="2"/>
</dbReference>
<evidence type="ECO:0000256" key="2">
    <source>
        <dbReference type="PROSITE-ProRule" id="PRU00117"/>
    </source>
</evidence>
<keyword evidence="1" id="KW-0677">Repeat</keyword>
<gene>
    <name evidence="4" type="ORF">GCK32_011875</name>
</gene>
<dbReference type="CDD" id="cd00105">
    <property type="entry name" value="KH-I"/>
    <property type="match status" value="1"/>
</dbReference>
<protein>
    <recommendedName>
        <fullName evidence="3">K Homology domain-containing protein</fullName>
    </recommendedName>
</protein>
<dbReference type="GO" id="GO:0003723">
    <property type="term" value="F:RNA binding"/>
    <property type="evidence" value="ECO:0007669"/>
    <property type="project" value="UniProtKB-UniRule"/>
</dbReference>
<keyword evidence="5" id="KW-1185">Reference proteome</keyword>
<proteinExistence type="predicted"/>
<dbReference type="Proteomes" id="UP001331761">
    <property type="component" value="Unassembled WGS sequence"/>
</dbReference>
<dbReference type="InterPro" id="IPR004088">
    <property type="entry name" value="KH_dom_type_1"/>
</dbReference>
<accession>A0AAN8ETK0</accession>